<comment type="caution">
    <text evidence="2">The sequence shown here is derived from an EMBL/GenBank/DDBJ whole genome shotgun (WGS) entry which is preliminary data.</text>
</comment>
<feature type="chain" id="PRO_5019302541" evidence="1">
    <location>
        <begin position="23"/>
        <end position="226"/>
    </location>
</feature>
<reference evidence="2 3" key="1">
    <citation type="submission" date="2018-09" db="EMBL/GenBank/DDBJ databases">
        <authorList>
            <person name="Wang Z."/>
        </authorList>
    </citation>
    <scope>NUCLEOTIDE SEQUENCE [LARGE SCALE GENOMIC DNA]</scope>
    <source>
        <strain evidence="2 3">ALS 81</strain>
    </source>
</reference>
<dbReference type="OrthoDB" id="280747at2"/>
<keyword evidence="3" id="KW-1185">Reference proteome</keyword>
<protein>
    <submittedName>
        <fullName evidence="2">PEP-CTERM sorting domain-containing protein</fullName>
    </submittedName>
</protein>
<dbReference type="Gene3D" id="3.40.390.10">
    <property type="entry name" value="Collagenase (Catalytic Domain)"/>
    <property type="match status" value="1"/>
</dbReference>
<dbReference type="NCBIfam" id="TIGR02595">
    <property type="entry name" value="PEP_CTERM"/>
    <property type="match status" value="1"/>
</dbReference>
<dbReference type="AlphaFoldDB" id="A0A420EIE1"/>
<dbReference type="InterPro" id="IPR013424">
    <property type="entry name" value="Ice-binding_C"/>
</dbReference>
<dbReference type="InterPro" id="IPR024079">
    <property type="entry name" value="MetalloPept_cat_dom_sf"/>
</dbReference>
<dbReference type="Proteomes" id="UP000286482">
    <property type="component" value="Unassembled WGS sequence"/>
</dbReference>
<dbReference type="RefSeq" id="WP_120354340.1">
    <property type="nucleotide sequence ID" value="NZ_RAQO01000004.1"/>
</dbReference>
<accession>A0A420EIE1</accession>
<sequence>MFNLIRNTLTSSLLFFSLNANSAFITIDEAAFDAVFSQNSFGTNPVDIRIGKASEMVFPDLLNIDSFNKIDQLFAQHLGPANAVSLFFVDTVNWCGYTNYRFVGCGERFGNDYVVESIEAAGWRGTELLAHELGHNLGLDHTGGGNLMTSNLNGNTSLSNNQVAQILNSPLVQQQNDYRWIDINPILIVSQATPQVSEPTTLFLLAGALMLLFRRKIACHMVTIKR</sequence>
<keyword evidence="1" id="KW-0732">Signal</keyword>
<proteinExistence type="predicted"/>
<name>A0A420EIE1_9ALTE</name>
<feature type="signal peptide" evidence="1">
    <location>
        <begin position="1"/>
        <end position="22"/>
    </location>
</feature>
<evidence type="ECO:0000313" key="2">
    <source>
        <dbReference type="EMBL" id="RKF20336.1"/>
    </source>
</evidence>
<organism evidence="2 3">
    <name type="scientific">Alginatibacterium sediminis</name>
    <dbReference type="NCBI Taxonomy" id="2164068"/>
    <lineage>
        <taxon>Bacteria</taxon>
        <taxon>Pseudomonadati</taxon>
        <taxon>Pseudomonadota</taxon>
        <taxon>Gammaproteobacteria</taxon>
        <taxon>Alteromonadales</taxon>
        <taxon>Alteromonadaceae</taxon>
        <taxon>Alginatibacterium</taxon>
    </lineage>
</organism>
<dbReference type="GO" id="GO:0008237">
    <property type="term" value="F:metallopeptidase activity"/>
    <property type="evidence" value="ECO:0007669"/>
    <property type="project" value="InterPro"/>
</dbReference>
<evidence type="ECO:0000313" key="3">
    <source>
        <dbReference type="Proteomes" id="UP000286482"/>
    </source>
</evidence>
<dbReference type="EMBL" id="RAQO01000004">
    <property type="protein sequence ID" value="RKF20336.1"/>
    <property type="molecule type" value="Genomic_DNA"/>
</dbReference>
<gene>
    <name evidence="2" type="ORF">DBZ36_07810</name>
</gene>
<evidence type="ECO:0000256" key="1">
    <source>
        <dbReference type="SAM" id="SignalP"/>
    </source>
</evidence>
<dbReference type="SUPFAM" id="SSF55486">
    <property type="entry name" value="Metalloproteases ('zincins'), catalytic domain"/>
    <property type="match status" value="1"/>
</dbReference>